<feature type="transmembrane region" description="Helical" evidence="7">
    <location>
        <begin position="36"/>
        <end position="54"/>
    </location>
</feature>
<keyword evidence="3 6" id="KW-0812">Transmembrane</keyword>
<feature type="transmembrane region" description="Helical" evidence="7">
    <location>
        <begin position="411"/>
        <end position="431"/>
    </location>
</feature>
<dbReference type="InterPro" id="IPR001750">
    <property type="entry name" value="ND/Mrp_TM"/>
</dbReference>
<keyword evidence="9" id="KW-0560">Oxidoreductase</keyword>
<evidence type="ECO:0000313" key="9">
    <source>
        <dbReference type="EMBL" id="MDT0531828.1"/>
    </source>
</evidence>
<sequence length="511" mass="54798">MSDFPFLSVLTVAPLVGALVVAFLPRSRPELAKQVALGWSLLVLVLSVVMWVTFEVGGDRFQFRESYTWIPNWGVSFTFAADGIALVMLMLIAVLVPLVILASWHDAESSKRSVPVYFALLLVLECTMIGVFAAADVFLFYVFFEVMLVPMYFLIGSYGGHQRQYAAVKFFLYSLVGGLFMLAAVIGLWVVGGKTFDWQALSQVDISTGTERWLFLGFFLAFAIKAPFFPFHTWLPDAGGAAPAGAAALLVGVLDKVGTFGILRYCLPLFPDAAKWFAPWALALGVIGIIYAALLAVGQNDLKRLVSYTSIAHFGFIGVGIFAFTTQAGTGAVLYMVNHGLATGLLFLVVGMLIARRGSALISDFGGAGKLVPILAGVLFFAGLASLALPGTAPFVSEFLVLIGTFTVNKPVAVIATLGIILAAAYVLWMVQRTTQGTLNPALTQIDGMKRDLNLREKFVVAPLIALIVLLGFYPKPVTDVINPAVQATMQDVGRTDPAPTSGGTVQEAAK</sequence>
<feature type="transmembrane region" description="Helical" evidence="7">
    <location>
        <begin position="138"/>
        <end position="158"/>
    </location>
</feature>
<feature type="transmembrane region" description="Helical" evidence="7">
    <location>
        <begin position="212"/>
        <end position="232"/>
    </location>
</feature>
<evidence type="ECO:0000256" key="1">
    <source>
        <dbReference type="ARBA" id="ARBA00004127"/>
    </source>
</evidence>
<protein>
    <submittedName>
        <fullName evidence="9">NADH-quinone oxidoreductase subunit M</fullName>
        <ecNumber evidence="9">1.6.5.9</ecNumber>
    </submittedName>
</protein>
<dbReference type="InterPro" id="IPR003918">
    <property type="entry name" value="NADH_UbQ_OxRdtase"/>
</dbReference>
<feature type="domain" description="NADH:quinone oxidoreductase/Mrp antiporter transmembrane" evidence="8">
    <location>
        <begin position="134"/>
        <end position="419"/>
    </location>
</feature>
<dbReference type="NCBIfam" id="NF004500">
    <property type="entry name" value="PRK05846.1-4"/>
    <property type="match status" value="1"/>
</dbReference>
<evidence type="ECO:0000256" key="2">
    <source>
        <dbReference type="ARBA" id="ARBA00009025"/>
    </source>
</evidence>
<proteinExistence type="inferred from homology"/>
<dbReference type="Pfam" id="PF00361">
    <property type="entry name" value="Proton_antipo_M"/>
    <property type="match status" value="1"/>
</dbReference>
<accession>A0ABU2X0X1</accession>
<evidence type="ECO:0000256" key="7">
    <source>
        <dbReference type="SAM" id="Phobius"/>
    </source>
</evidence>
<dbReference type="InterPro" id="IPR010227">
    <property type="entry name" value="NADH_Q_OxRdtase_chainM/4"/>
</dbReference>
<feature type="transmembrane region" description="Helical" evidence="7">
    <location>
        <begin position="114"/>
        <end position="132"/>
    </location>
</feature>
<dbReference type="GO" id="GO:0050136">
    <property type="term" value="F:NADH dehydrogenase (quinone) (non-electrogenic) activity"/>
    <property type="evidence" value="ECO:0007669"/>
    <property type="project" value="UniProtKB-EC"/>
</dbReference>
<feature type="transmembrane region" description="Helical" evidence="7">
    <location>
        <begin position="277"/>
        <end position="298"/>
    </location>
</feature>
<keyword evidence="5 7" id="KW-0472">Membrane</keyword>
<evidence type="ECO:0000256" key="5">
    <source>
        <dbReference type="ARBA" id="ARBA00023136"/>
    </source>
</evidence>
<dbReference type="PRINTS" id="PR01437">
    <property type="entry name" value="NUOXDRDTASE4"/>
</dbReference>
<gene>
    <name evidence="9" type="ORF">RM555_22815</name>
</gene>
<evidence type="ECO:0000256" key="6">
    <source>
        <dbReference type="RuleBase" id="RU000320"/>
    </source>
</evidence>
<dbReference type="Proteomes" id="UP001180973">
    <property type="component" value="Unassembled WGS sequence"/>
</dbReference>
<dbReference type="NCBIfam" id="TIGR01972">
    <property type="entry name" value="NDH_I_M"/>
    <property type="match status" value="1"/>
</dbReference>
<organism evidence="9 10">
    <name type="scientific">Micromonospora reichwaldensis</name>
    <dbReference type="NCBI Taxonomy" id="3075516"/>
    <lineage>
        <taxon>Bacteria</taxon>
        <taxon>Bacillati</taxon>
        <taxon>Actinomycetota</taxon>
        <taxon>Actinomycetes</taxon>
        <taxon>Micromonosporales</taxon>
        <taxon>Micromonosporaceae</taxon>
        <taxon>Micromonospora</taxon>
    </lineage>
</organism>
<evidence type="ECO:0000259" key="8">
    <source>
        <dbReference type="Pfam" id="PF00361"/>
    </source>
</evidence>
<feature type="transmembrane region" description="Helical" evidence="7">
    <location>
        <begin position="74"/>
        <end position="102"/>
    </location>
</feature>
<feature type="transmembrane region" description="Helical" evidence="7">
    <location>
        <begin position="244"/>
        <end position="265"/>
    </location>
</feature>
<dbReference type="EC" id="1.6.5.9" evidence="9"/>
<comment type="similarity">
    <text evidence="2">Belongs to the complex I subunit 4 family.</text>
</comment>
<feature type="transmembrane region" description="Helical" evidence="7">
    <location>
        <begin position="367"/>
        <end position="391"/>
    </location>
</feature>
<evidence type="ECO:0000256" key="4">
    <source>
        <dbReference type="ARBA" id="ARBA00022989"/>
    </source>
</evidence>
<evidence type="ECO:0000256" key="3">
    <source>
        <dbReference type="ARBA" id="ARBA00022692"/>
    </source>
</evidence>
<keyword evidence="4 7" id="KW-1133">Transmembrane helix</keyword>
<name>A0ABU2X0X1_9ACTN</name>
<feature type="transmembrane region" description="Helical" evidence="7">
    <location>
        <begin position="459"/>
        <end position="475"/>
    </location>
</feature>
<dbReference type="PANTHER" id="PTHR43507">
    <property type="entry name" value="NADH-UBIQUINONE OXIDOREDUCTASE CHAIN 4"/>
    <property type="match status" value="1"/>
</dbReference>
<dbReference type="PANTHER" id="PTHR43507:SF1">
    <property type="entry name" value="NADH-UBIQUINONE OXIDOREDUCTASE CHAIN 4"/>
    <property type="match status" value="1"/>
</dbReference>
<feature type="transmembrane region" description="Helical" evidence="7">
    <location>
        <begin position="305"/>
        <end position="326"/>
    </location>
</feature>
<reference evidence="9" key="1">
    <citation type="submission" date="2023-09" db="EMBL/GenBank/DDBJ databases">
        <title>30 novel species of actinomycetes from the DSMZ collection.</title>
        <authorList>
            <person name="Nouioui I."/>
        </authorList>
    </citation>
    <scope>NUCLEOTIDE SEQUENCE</scope>
    <source>
        <strain evidence="9">DSM 115977</strain>
    </source>
</reference>
<feature type="transmembrane region" description="Helical" evidence="7">
    <location>
        <begin position="170"/>
        <end position="192"/>
    </location>
</feature>
<dbReference type="RefSeq" id="WP_132232102.1">
    <property type="nucleotide sequence ID" value="NZ_JAVRFL010000030.1"/>
</dbReference>
<comment type="subcellular location">
    <subcellularLocation>
        <location evidence="1">Endomembrane system</location>
        <topology evidence="1">Multi-pass membrane protein</topology>
    </subcellularLocation>
    <subcellularLocation>
        <location evidence="6">Membrane</location>
        <topology evidence="6">Multi-pass membrane protein</topology>
    </subcellularLocation>
</comment>
<dbReference type="EMBL" id="JAVRFL010000030">
    <property type="protein sequence ID" value="MDT0531828.1"/>
    <property type="molecule type" value="Genomic_DNA"/>
</dbReference>
<comment type="caution">
    <text evidence="9">The sequence shown here is derived from an EMBL/GenBank/DDBJ whole genome shotgun (WGS) entry which is preliminary data.</text>
</comment>
<feature type="transmembrane region" description="Helical" evidence="7">
    <location>
        <begin position="332"/>
        <end position="355"/>
    </location>
</feature>
<keyword evidence="10" id="KW-1185">Reference proteome</keyword>
<evidence type="ECO:0000313" key="10">
    <source>
        <dbReference type="Proteomes" id="UP001180973"/>
    </source>
</evidence>
<feature type="transmembrane region" description="Helical" evidence="7">
    <location>
        <begin position="6"/>
        <end position="24"/>
    </location>
</feature>